<evidence type="ECO:0000256" key="2">
    <source>
        <dbReference type="ARBA" id="ARBA00022723"/>
    </source>
</evidence>
<evidence type="ECO:0000256" key="1">
    <source>
        <dbReference type="ARBA" id="ARBA00001954"/>
    </source>
</evidence>
<dbReference type="Pfam" id="PF08007">
    <property type="entry name" value="JmjC_2"/>
    <property type="match status" value="1"/>
</dbReference>
<keyword evidence="2" id="KW-0479">Metal-binding</keyword>
<dbReference type="InterPro" id="IPR039994">
    <property type="entry name" value="NO66-like"/>
</dbReference>
<evidence type="ECO:0000313" key="6">
    <source>
        <dbReference type="Proteomes" id="UP001596189"/>
    </source>
</evidence>
<keyword evidence="3" id="KW-0408">Iron</keyword>
<keyword evidence="5" id="KW-0560">Oxidoreductase</keyword>
<keyword evidence="6" id="KW-1185">Reference proteome</keyword>
<evidence type="ECO:0000313" key="5">
    <source>
        <dbReference type="EMBL" id="MFC6007336.1"/>
    </source>
</evidence>
<dbReference type="EMBL" id="JBHSRD010000003">
    <property type="protein sequence ID" value="MFC6007336.1"/>
    <property type="molecule type" value="Genomic_DNA"/>
</dbReference>
<dbReference type="SMART" id="SM00558">
    <property type="entry name" value="JmjC"/>
    <property type="match status" value="1"/>
</dbReference>
<sequence length="417" mass="44365">MQPAPPAQVPGLTPGHLALPRLVSADPDAFAREVWGHEAWLSQAADLPGDVHDLLDADAVDELVSSRGLRTPFLRVAKNGSTLPDRSFTAGGGIGAAVGDQISDDKLLRLFADGATLVLQGLHRTWPPLVAFCQQLAAELGHPVQANAYVTPPQSQGFDDHYDVHDVFVLQVEGEKRWRIHAPVHEAPLRDQPWTDRRQDVARAAATEPLLDVVLTPGDCLYLPRGFLHAATALGAVSTHLTLGVHTWTRHSLAQQVLDQALASLAADPQVRHSLALGADVADPTAIADDLELIRGRLLDAVRDVDAAAVAQRLAAHRLAAQRAAPVAPLAQLREAAALTDDAPLPAGLALRAHLLPQLVDEPDGGAVLRSRAGDVRLQADQVDSVRELLKTGRADDLGSALARTLLLTGILVAPNR</sequence>
<dbReference type="PANTHER" id="PTHR13096:SF9">
    <property type="entry name" value="BIFUNCTIONAL LYSINE-SPECIFIC DEMETHYLASE AND HISTIDYL-HYDROXYLASE"/>
    <property type="match status" value="1"/>
</dbReference>
<dbReference type="SUPFAM" id="SSF51197">
    <property type="entry name" value="Clavaminate synthase-like"/>
    <property type="match status" value="1"/>
</dbReference>
<accession>A0ABW1JE57</accession>
<dbReference type="PANTHER" id="PTHR13096">
    <property type="entry name" value="MINA53 MYC INDUCED NUCLEAR ANTIGEN"/>
    <property type="match status" value="1"/>
</dbReference>
<dbReference type="Proteomes" id="UP001596189">
    <property type="component" value="Unassembled WGS sequence"/>
</dbReference>
<protein>
    <submittedName>
        <fullName evidence="5">Cupin domain-containing protein</fullName>
        <ecNumber evidence="5">1.14.11.47</ecNumber>
    </submittedName>
</protein>
<evidence type="ECO:0000259" key="4">
    <source>
        <dbReference type="PROSITE" id="PS51184"/>
    </source>
</evidence>
<gene>
    <name evidence="5" type="ORF">ACFQDO_09365</name>
</gene>
<comment type="cofactor">
    <cofactor evidence="1">
        <name>Fe(2+)</name>
        <dbReference type="ChEBI" id="CHEBI:29033"/>
    </cofactor>
</comment>
<proteinExistence type="predicted"/>
<dbReference type="GO" id="GO:0016491">
    <property type="term" value="F:oxidoreductase activity"/>
    <property type="evidence" value="ECO:0007669"/>
    <property type="project" value="UniProtKB-KW"/>
</dbReference>
<feature type="domain" description="JmjC" evidence="4">
    <location>
        <begin position="115"/>
        <end position="262"/>
    </location>
</feature>
<dbReference type="PROSITE" id="PS51184">
    <property type="entry name" value="JMJC"/>
    <property type="match status" value="1"/>
</dbReference>
<dbReference type="EC" id="1.14.11.47" evidence="5"/>
<evidence type="ECO:0000256" key="3">
    <source>
        <dbReference type="ARBA" id="ARBA00023004"/>
    </source>
</evidence>
<dbReference type="InterPro" id="IPR003347">
    <property type="entry name" value="JmjC_dom"/>
</dbReference>
<reference evidence="6" key="1">
    <citation type="journal article" date="2019" name="Int. J. Syst. Evol. Microbiol.">
        <title>The Global Catalogue of Microorganisms (GCM) 10K type strain sequencing project: providing services to taxonomists for standard genome sequencing and annotation.</title>
        <authorList>
            <consortium name="The Broad Institute Genomics Platform"/>
            <consortium name="The Broad Institute Genome Sequencing Center for Infectious Disease"/>
            <person name="Wu L."/>
            <person name="Ma J."/>
        </authorList>
    </citation>
    <scope>NUCLEOTIDE SEQUENCE [LARGE SCALE GENOMIC DNA]</scope>
    <source>
        <strain evidence="6">KACC 14249</strain>
    </source>
</reference>
<name>A0ABW1JE57_9ACTN</name>
<comment type="caution">
    <text evidence="5">The sequence shown here is derived from an EMBL/GenBank/DDBJ whole genome shotgun (WGS) entry which is preliminary data.</text>
</comment>
<dbReference type="Gene3D" id="2.60.120.650">
    <property type="entry name" value="Cupin"/>
    <property type="match status" value="1"/>
</dbReference>
<organism evidence="5 6">
    <name type="scientific">Angustibacter luteus</name>
    <dbReference type="NCBI Taxonomy" id="658456"/>
    <lineage>
        <taxon>Bacteria</taxon>
        <taxon>Bacillati</taxon>
        <taxon>Actinomycetota</taxon>
        <taxon>Actinomycetes</taxon>
        <taxon>Kineosporiales</taxon>
        <taxon>Kineosporiaceae</taxon>
    </lineage>
</organism>